<feature type="compositionally biased region" description="Basic and acidic residues" evidence="3">
    <location>
        <begin position="47"/>
        <end position="61"/>
    </location>
</feature>
<evidence type="ECO:0000256" key="3">
    <source>
        <dbReference type="SAM" id="MobiDB-lite"/>
    </source>
</evidence>
<proteinExistence type="predicted"/>
<gene>
    <name evidence="4" type="ORF">N7476_006659</name>
</gene>
<dbReference type="PANTHER" id="PTHR40621">
    <property type="entry name" value="TRANSCRIPTION FACTOR KAPC-RELATED"/>
    <property type="match status" value="1"/>
</dbReference>
<feature type="region of interest" description="Disordered" evidence="3">
    <location>
        <begin position="135"/>
        <end position="182"/>
    </location>
</feature>
<evidence type="ECO:0000256" key="1">
    <source>
        <dbReference type="ARBA" id="ARBA00004123"/>
    </source>
</evidence>
<accession>A0A9W9U4K5</accession>
<reference evidence="4" key="2">
    <citation type="journal article" date="2023" name="IMA Fungus">
        <title>Comparative genomic study of the Penicillium genus elucidates a diverse pangenome and 15 lateral gene transfer events.</title>
        <authorList>
            <person name="Petersen C."/>
            <person name="Sorensen T."/>
            <person name="Nielsen M.R."/>
            <person name="Sondergaard T.E."/>
            <person name="Sorensen J.L."/>
            <person name="Fitzpatrick D.A."/>
            <person name="Frisvad J.C."/>
            <person name="Nielsen K.L."/>
        </authorList>
    </citation>
    <scope>NUCLEOTIDE SEQUENCE</scope>
    <source>
        <strain evidence="4">IBT 21472</strain>
    </source>
</reference>
<feature type="region of interest" description="Disordered" evidence="3">
    <location>
        <begin position="29"/>
        <end position="78"/>
    </location>
</feature>
<dbReference type="SUPFAM" id="SSF57959">
    <property type="entry name" value="Leucine zipper domain"/>
    <property type="match status" value="1"/>
</dbReference>
<dbReference type="InterPro" id="IPR046347">
    <property type="entry name" value="bZIP_sf"/>
</dbReference>
<dbReference type="GO" id="GO:0090575">
    <property type="term" value="C:RNA polymerase II transcription regulator complex"/>
    <property type="evidence" value="ECO:0007669"/>
    <property type="project" value="TreeGrafter"/>
</dbReference>
<evidence type="ECO:0000313" key="4">
    <source>
        <dbReference type="EMBL" id="KAJ5316352.1"/>
    </source>
</evidence>
<comment type="caution">
    <text evidence="4">The sequence shown here is derived from an EMBL/GenBank/DDBJ whole genome shotgun (WGS) entry which is preliminary data.</text>
</comment>
<name>A0A9W9U4K5_9EURO</name>
<keyword evidence="2" id="KW-0539">Nucleus</keyword>
<dbReference type="CDD" id="cd14688">
    <property type="entry name" value="bZIP_YAP"/>
    <property type="match status" value="1"/>
</dbReference>
<evidence type="ECO:0000313" key="5">
    <source>
        <dbReference type="Proteomes" id="UP001147746"/>
    </source>
</evidence>
<organism evidence="4 5">
    <name type="scientific">Penicillium atrosanguineum</name>
    <dbReference type="NCBI Taxonomy" id="1132637"/>
    <lineage>
        <taxon>Eukaryota</taxon>
        <taxon>Fungi</taxon>
        <taxon>Dikarya</taxon>
        <taxon>Ascomycota</taxon>
        <taxon>Pezizomycotina</taxon>
        <taxon>Eurotiomycetes</taxon>
        <taxon>Eurotiomycetidae</taxon>
        <taxon>Eurotiales</taxon>
        <taxon>Aspergillaceae</taxon>
        <taxon>Penicillium</taxon>
    </lineage>
</organism>
<dbReference type="Proteomes" id="UP001147746">
    <property type="component" value="Unassembled WGS sequence"/>
</dbReference>
<evidence type="ECO:0008006" key="6">
    <source>
        <dbReference type="Google" id="ProtNLM"/>
    </source>
</evidence>
<feature type="compositionally biased region" description="Polar residues" evidence="3">
    <location>
        <begin position="145"/>
        <end position="181"/>
    </location>
</feature>
<dbReference type="InterPro" id="IPR050936">
    <property type="entry name" value="AP-1-like"/>
</dbReference>
<keyword evidence="5" id="KW-1185">Reference proteome</keyword>
<dbReference type="Gene3D" id="1.20.5.170">
    <property type="match status" value="1"/>
</dbReference>
<dbReference type="PANTHER" id="PTHR40621:SF6">
    <property type="entry name" value="AP-1-LIKE TRANSCRIPTION FACTOR YAP1-RELATED"/>
    <property type="match status" value="1"/>
</dbReference>
<evidence type="ECO:0000256" key="2">
    <source>
        <dbReference type="ARBA" id="ARBA00023242"/>
    </source>
</evidence>
<dbReference type="AlphaFoldDB" id="A0A9W9U4K5"/>
<comment type="subcellular location">
    <subcellularLocation>
        <location evidence="1">Nucleus</location>
    </subcellularLocation>
</comment>
<dbReference type="EMBL" id="JAPZBO010000005">
    <property type="protein sequence ID" value="KAJ5316352.1"/>
    <property type="molecule type" value="Genomic_DNA"/>
</dbReference>
<reference evidence="4" key="1">
    <citation type="submission" date="2022-12" db="EMBL/GenBank/DDBJ databases">
        <authorList>
            <person name="Petersen C."/>
        </authorList>
    </citation>
    <scope>NUCLEOTIDE SEQUENCE</scope>
    <source>
        <strain evidence="4">IBT 21472</strain>
    </source>
</reference>
<sequence>MAGGVYPMDQMQHLPGGVFGTEFFKIFGAQPKKTTTRDGQTPKRRGPKPDSKPALTRRQELNRQAQRTHRERKEQYMRSLETEVSRLREAYTHEISDANVTIQKQKEILQSAHDENEILKEILVAHGIQYGEELEKRRSERPVGYQTSPMTASSTGSQTAGFAKSASQQNTTPGTSISTGMSPKMTAVDRPEVTPPVGFAPQVYHSSVTDHIGSLDRSACQAGGSPVSAMRGVFETDPQLQVDFILTLEGPCREHTDYLCRRSVTEADDEDMPFSGHALMATCPPPSYIKHTTPEQTYPHKTYDLPLADLSTLLNLSRQLVTDGQITPIMALQCLKNHELYTTLSRDDVKIIIETLNTKVRCYGFGAVVEDFELMDCLSSVVGTKVDAGVSRIRDDSMYA</sequence>
<protein>
    <recommendedName>
        <fullName evidence="6">BZIP-type transcription factor</fullName>
    </recommendedName>
</protein>
<dbReference type="GO" id="GO:0001228">
    <property type="term" value="F:DNA-binding transcription activator activity, RNA polymerase II-specific"/>
    <property type="evidence" value="ECO:0007669"/>
    <property type="project" value="TreeGrafter"/>
</dbReference>
<dbReference type="GO" id="GO:0000976">
    <property type="term" value="F:transcription cis-regulatory region binding"/>
    <property type="evidence" value="ECO:0007669"/>
    <property type="project" value="InterPro"/>
</dbReference>